<evidence type="ECO:0000256" key="8">
    <source>
        <dbReference type="ARBA" id="ARBA00022691"/>
    </source>
</evidence>
<dbReference type="Gene3D" id="3.40.50.150">
    <property type="entry name" value="Vaccinia Virus protein VP39"/>
    <property type="match status" value="1"/>
</dbReference>
<dbReference type="GO" id="GO:0032259">
    <property type="term" value="P:methylation"/>
    <property type="evidence" value="ECO:0007669"/>
    <property type="project" value="UniProtKB-KW"/>
</dbReference>
<dbReference type="InterPro" id="IPR029063">
    <property type="entry name" value="SAM-dependent_MTases_sf"/>
</dbReference>
<evidence type="ECO:0000256" key="3">
    <source>
        <dbReference type="ARBA" id="ARBA00011890"/>
    </source>
</evidence>
<comment type="similarity">
    <text evidence="2">Belongs to the methyltransferase superfamily. L-isoaspartyl/D-aspartyl protein methyltransferase family.</text>
</comment>
<evidence type="ECO:0000256" key="1">
    <source>
        <dbReference type="ARBA" id="ARBA00004496"/>
    </source>
</evidence>
<dbReference type="PANTHER" id="PTHR11579:SF0">
    <property type="entry name" value="PROTEIN-L-ISOASPARTATE(D-ASPARTATE) O-METHYLTRANSFERASE"/>
    <property type="match status" value="1"/>
</dbReference>
<evidence type="ECO:0000256" key="11">
    <source>
        <dbReference type="ARBA" id="ARBA00031350"/>
    </source>
</evidence>
<keyword evidence="8" id="KW-0949">S-adenosyl-L-methionine</keyword>
<keyword evidence="6 12" id="KW-0489">Methyltransferase</keyword>
<keyword evidence="13" id="KW-1185">Reference proteome</keyword>
<evidence type="ECO:0000256" key="6">
    <source>
        <dbReference type="ARBA" id="ARBA00022603"/>
    </source>
</evidence>
<comment type="subcellular location">
    <subcellularLocation>
        <location evidence="1">Cytoplasm</location>
    </subcellularLocation>
</comment>
<dbReference type="AlphaFoldDB" id="A0A543NP08"/>
<gene>
    <name evidence="12" type="ORF">FHX37_3528</name>
</gene>
<evidence type="ECO:0000256" key="7">
    <source>
        <dbReference type="ARBA" id="ARBA00022679"/>
    </source>
</evidence>
<dbReference type="Pfam" id="PF01135">
    <property type="entry name" value="PCMT"/>
    <property type="match status" value="1"/>
</dbReference>
<evidence type="ECO:0000256" key="2">
    <source>
        <dbReference type="ARBA" id="ARBA00005369"/>
    </source>
</evidence>
<reference evidence="12 13" key="1">
    <citation type="submission" date="2019-06" db="EMBL/GenBank/DDBJ databases">
        <title>Sequencing the genomes of 1000 actinobacteria strains.</title>
        <authorList>
            <person name="Klenk H.-P."/>
        </authorList>
    </citation>
    <scope>NUCLEOTIDE SEQUENCE [LARGE SCALE GENOMIC DNA]</scope>
    <source>
        <strain evidence="12 13">DSM 45015</strain>
    </source>
</reference>
<dbReference type="SUPFAM" id="SSF53335">
    <property type="entry name" value="S-adenosyl-L-methionine-dependent methyltransferases"/>
    <property type="match status" value="1"/>
</dbReference>
<evidence type="ECO:0000313" key="12">
    <source>
        <dbReference type="EMBL" id="TQN33506.1"/>
    </source>
</evidence>
<evidence type="ECO:0000313" key="13">
    <source>
        <dbReference type="Proteomes" id="UP000317422"/>
    </source>
</evidence>
<evidence type="ECO:0000256" key="4">
    <source>
        <dbReference type="ARBA" id="ARBA00013346"/>
    </source>
</evidence>
<proteinExistence type="inferred from homology"/>
<protein>
    <recommendedName>
        <fullName evidence="4">Protein-L-isoaspartate O-methyltransferase</fullName>
        <ecNumber evidence="3">2.1.1.77</ecNumber>
    </recommendedName>
    <alternativeName>
        <fullName evidence="11">L-isoaspartyl protein carboxyl methyltransferase</fullName>
    </alternativeName>
    <alternativeName>
        <fullName evidence="9">Protein L-isoaspartyl methyltransferase</fullName>
    </alternativeName>
    <alternativeName>
        <fullName evidence="10">Protein-beta-aspartate methyltransferase</fullName>
    </alternativeName>
</protein>
<organism evidence="12 13">
    <name type="scientific">Haloactinospora alba</name>
    <dbReference type="NCBI Taxonomy" id="405555"/>
    <lineage>
        <taxon>Bacteria</taxon>
        <taxon>Bacillati</taxon>
        <taxon>Actinomycetota</taxon>
        <taxon>Actinomycetes</taxon>
        <taxon>Streptosporangiales</taxon>
        <taxon>Nocardiopsidaceae</taxon>
        <taxon>Haloactinospora</taxon>
    </lineage>
</organism>
<evidence type="ECO:0000256" key="9">
    <source>
        <dbReference type="ARBA" id="ARBA00030757"/>
    </source>
</evidence>
<name>A0A543NP08_9ACTN</name>
<dbReference type="CDD" id="cd02440">
    <property type="entry name" value="AdoMet_MTases"/>
    <property type="match status" value="1"/>
</dbReference>
<evidence type="ECO:0000256" key="10">
    <source>
        <dbReference type="ARBA" id="ARBA00031323"/>
    </source>
</evidence>
<evidence type="ECO:0000256" key="5">
    <source>
        <dbReference type="ARBA" id="ARBA00022490"/>
    </source>
</evidence>
<dbReference type="GO" id="GO:0005737">
    <property type="term" value="C:cytoplasm"/>
    <property type="evidence" value="ECO:0007669"/>
    <property type="project" value="UniProtKB-SubCell"/>
</dbReference>
<dbReference type="RefSeq" id="WP_211351863.1">
    <property type="nucleotide sequence ID" value="NZ_VFQC01000001.1"/>
</dbReference>
<sequence length="414" mass="45508">MDTETTGSDRAAPLREAMIEELRGLNAVRTEAVAAALHRVPRHLFLPEESTEHAYAAERALVTKRNEQGVSLSSVSAARIQAFMLEQADLRSGMRVLEIGSGGYNAALISELVGPEGEVTSIDIDPDVVSRARRLLPAAGYDQVRTCVTDGAHGVPQYAPFDRVLVTVETADIAPAWVDQLTASGRIVVPLRLRGLTRSVSFERVSDQLVSRDYEVCGFVPMRGAAAHQEQLVVLHEDEDAHVGMRLDGWHVERSEPLRQALPEAGVQAWSQVTMGRGLPYDDLDLWLATVLDNYALLVASRAARDRGLVTSASPMGISALIDDEGTSFAYLTMRPTDQQRTVFEFGATAHGPRAEQTAQRLVARVQAWDRQVRGQRAHLRAHPSNAPETAMPRGRVIERPTHRFTISWPASQY</sequence>
<dbReference type="GO" id="GO:0004719">
    <property type="term" value="F:protein-L-isoaspartate (D-aspartate) O-methyltransferase activity"/>
    <property type="evidence" value="ECO:0007669"/>
    <property type="project" value="UniProtKB-EC"/>
</dbReference>
<keyword evidence="7 12" id="KW-0808">Transferase</keyword>
<dbReference type="PANTHER" id="PTHR11579">
    <property type="entry name" value="PROTEIN-L-ISOASPARTATE O-METHYLTRANSFERASE"/>
    <property type="match status" value="1"/>
</dbReference>
<keyword evidence="5" id="KW-0963">Cytoplasm</keyword>
<dbReference type="Proteomes" id="UP000317422">
    <property type="component" value="Unassembled WGS sequence"/>
</dbReference>
<dbReference type="EMBL" id="VFQC01000001">
    <property type="protein sequence ID" value="TQN33506.1"/>
    <property type="molecule type" value="Genomic_DNA"/>
</dbReference>
<accession>A0A543NP08</accession>
<dbReference type="EC" id="2.1.1.77" evidence="3"/>
<comment type="caution">
    <text evidence="12">The sequence shown here is derived from an EMBL/GenBank/DDBJ whole genome shotgun (WGS) entry which is preliminary data.</text>
</comment>
<dbReference type="InterPro" id="IPR000682">
    <property type="entry name" value="PCMT"/>
</dbReference>
<dbReference type="NCBIfam" id="TIGR04364">
    <property type="entry name" value="methyltran_FxLD"/>
    <property type="match status" value="1"/>
</dbReference>
<dbReference type="InterPro" id="IPR027573">
    <property type="entry name" value="Methyltran_FxLD"/>
</dbReference>